<accession>D8K7B9</accession>
<dbReference type="RefSeq" id="WP_013220887.1">
    <property type="nucleotide sequence ID" value="NC_014315.1"/>
</dbReference>
<proteinExistence type="predicted"/>
<gene>
    <name evidence="1" type="ordered locus">Nwat_1956</name>
</gene>
<evidence type="ECO:0000313" key="2">
    <source>
        <dbReference type="Proteomes" id="UP000000393"/>
    </source>
</evidence>
<dbReference type="Gene3D" id="1.20.120.10">
    <property type="entry name" value="Cytochrome c/b562"/>
    <property type="match status" value="1"/>
</dbReference>
<dbReference type="AlphaFoldDB" id="D8K7B9"/>
<dbReference type="eggNOG" id="ENOG5032U1E">
    <property type="taxonomic scope" value="Bacteria"/>
</dbReference>
<evidence type="ECO:0008006" key="3">
    <source>
        <dbReference type="Google" id="ProtNLM"/>
    </source>
</evidence>
<dbReference type="Proteomes" id="UP000000393">
    <property type="component" value="Chromosome"/>
</dbReference>
<dbReference type="GO" id="GO:0009055">
    <property type="term" value="F:electron transfer activity"/>
    <property type="evidence" value="ECO:0007669"/>
    <property type="project" value="InterPro"/>
</dbReference>
<protein>
    <recommendedName>
        <fullName evidence="3">Cytochrome c</fullName>
    </recommendedName>
</protein>
<dbReference type="GO" id="GO:0020037">
    <property type="term" value="F:heme binding"/>
    <property type="evidence" value="ECO:0007669"/>
    <property type="project" value="InterPro"/>
</dbReference>
<name>D8K7B9_NITWC</name>
<reference evidence="1 2" key="1">
    <citation type="submission" date="2010-06" db="EMBL/GenBank/DDBJ databases">
        <title>Complete sequence of chromosome of Nitrosococcus watsoni C-113.</title>
        <authorList>
            <consortium name="US DOE Joint Genome Institute"/>
            <person name="Lucas S."/>
            <person name="Copeland A."/>
            <person name="Lapidus A."/>
            <person name="Cheng J.-F."/>
            <person name="Bruce D."/>
            <person name="Goodwin L."/>
            <person name="Pitluck S."/>
            <person name="Malfatti S.A."/>
            <person name="Chain P.S.G."/>
            <person name="Land M."/>
            <person name="Hauser L."/>
            <person name="Kyrpides N."/>
            <person name="Ivanova N."/>
            <person name="Cambell M.A."/>
            <person name="Heidelberg J.F."/>
            <person name="Klotz M.G."/>
            <person name="Woyke T."/>
        </authorList>
    </citation>
    <scope>NUCLEOTIDE SEQUENCE [LARGE SCALE GENOMIC DNA]</scope>
    <source>
        <strain evidence="1 2">C-113</strain>
    </source>
</reference>
<dbReference type="OrthoDB" id="7855645at2"/>
<dbReference type="HOGENOM" id="CLU_131490_0_0_6"/>
<evidence type="ECO:0000313" key="1">
    <source>
        <dbReference type="EMBL" id="ADJ28796.1"/>
    </source>
</evidence>
<sequence>MLNTVKIILISFSLVFALSIGYADSSVKSLSPELRALLGKEMRALEEGMQSIITAYVSGNLEKVSDIAEKMKNSFILKQAITKEQKHELVNKISKSFFRLDKKFHEYAGMLQHVAKEKHIESVGFYYYKLTELCVACHSNFANYRFPKLQLDASKEDHNH</sequence>
<dbReference type="EMBL" id="CP002086">
    <property type="protein sequence ID" value="ADJ28796.1"/>
    <property type="molecule type" value="Genomic_DNA"/>
</dbReference>
<organism evidence="1 2">
    <name type="scientific">Nitrosococcus watsoni (strain C-113)</name>
    <dbReference type="NCBI Taxonomy" id="105559"/>
    <lineage>
        <taxon>Bacteria</taxon>
        <taxon>Pseudomonadati</taxon>
        <taxon>Pseudomonadota</taxon>
        <taxon>Gammaproteobacteria</taxon>
        <taxon>Chromatiales</taxon>
        <taxon>Chromatiaceae</taxon>
        <taxon>Nitrosococcus</taxon>
    </lineage>
</organism>
<dbReference type="KEGG" id="nwa:Nwat_1956"/>
<dbReference type="GO" id="GO:0022900">
    <property type="term" value="P:electron transport chain"/>
    <property type="evidence" value="ECO:0007669"/>
    <property type="project" value="InterPro"/>
</dbReference>
<dbReference type="SUPFAM" id="SSF47175">
    <property type="entry name" value="Cytochromes"/>
    <property type="match status" value="1"/>
</dbReference>
<keyword evidence="2" id="KW-1185">Reference proteome</keyword>
<dbReference type="GO" id="GO:0005506">
    <property type="term" value="F:iron ion binding"/>
    <property type="evidence" value="ECO:0007669"/>
    <property type="project" value="InterPro"/>
</dbReference>
<dbReference type="InterPro" id="IPR010980">
    <property type="entry name" value="Cyt_c/b562"/>
</dbReference>